<dbReference type="InterPro" id="IPR017452">
    <property type="entry name" value="GPCR_Rhodpsn_7TM"/>
</dbReference>
<feature type="transmembrane region" description="Helical" evidence="5">
    <location>
        <begin position="79"/>
        <end position="101"/>
    </location>
</feature>
<sequence>MNSTTLLNGTASQGGPNGRRILDACGRDQDLRYINDYTDWAWITKISFPIFLIICTVGNSLGIVVAWKDVRGKKRTFLLAFFSTNLCYMWNKFFIFLGSGIWSPPNPDELYGQFYTLSAGYWVYVDAVLFSSAGLIVFAFCLDRYIALTDPLRHYARKRRIGVVTTVVIIFVWSASSSLYSPISYYWQMENANIAVGSQVVIPESMKTWRKVDMWTEVISRTFTYLAIVLLDLIIVNSLRKAKQNQINLNASTASGVQTIKQDKGLVGAGARRLRAQRSVTRTLIISSLFYLVSQAMEVVMAILVLCNNPPLCSYQITMKFLLIYNPIQIMLSNSYYACSFLVYISPLMFLRTRTKPAAKLLHGSSSSGTVNYNSTTEMTASTSRSTMITM</sequence>
<evidence type="ECO:0000259" key="6">
    <source>
        <dbReference type="PROSITE" id="PS50262"/>
    </source>
</evidence>
<feature type="transmembrane region" description="Helical" evidence="5">
    <location>
        <begin position="283"/>
        <end position="306"/>
    </location>
</feature>
<dbReference type="InterPro" id="IPR052954">
    <property type="entry name" value="GPCR-Ligand_Int"/>
</dbReference>
<reference evidence="8" key="1">
    <citation type="submission" date="2017-01" db="EMBL/GenBank/DDBJ databases">
        <title>Comparative genomics of anhydrobiosis in the tardigrade Hypsibius dujardini.</title>
        <authorList>
            <person name="Yoshida Y."/>
            <person name="Koutsovoulos G."/>
            <person name="Laetsch D."/>
            <person name="Stevens L."/>
            <person name="Kumar S."/>
            <person name="Horikawa D."/>
            <person name="Ishino K."/>
            <person name="Komine S."/>
            <person name="Tomita M."/>
            <person name="Blaxter M."/>
            <person name="Arakawa K."/>
        </authorList>
    </citation>
    <scope>NUCLEOTIDE SEQUENCE [LARGE SCALE GENOMIC DNA]</scope>
    <source>
        <strain evidence="8">Z151</strain>
    </source>
</reference>
<keyword evidence="2 5" id="KW-0812">Transmembrane</keyword>
<feature type="domain" description="G-protein coupled receptors family 1 profile" evidence="6">
    <location>
        <begin position="135"/>
        <end position="344"/>
    </location>
</feature>
<dbReference type="PANTHER" id="PTHR46641:SF18">
    <property type="entry name" value="G-PROTEIN COUPLED RECEPTORS FAMILY 1 PROFILE DOMAIN-CONTAINING PROTEIN"/>
    <property type="match status" value="1"/>
</dbReference>
<evidence type="ECO:0000256" key="2">
    <source>
        <dbReference type="ARBA" id="ARBA00022692"/>
    </source>
</evidence>
<evidence type="ECO:0000313" key="8">
    <source>
        <dbReference type="Proteomes" id="UP000192578"/>
    </source>
</evidence>
<dbReference type="GO" id="GO:0016020">
    <property type="term" value="C:membrane"/>
    <property type="evidence" value="ECO:0007669"/>
    <property type="project" value="UniProtKB-SubCell"/>
</dbReference>
<dbReference type="EMBL" id="MTYJ01000240">
    <property type="protein sequence ID" value="OWA51827.1"/>
    <property type="molecule type" value="Genomic_DNA"/>
</dbReference>
<dbReference type="PANTHER" id="PTHR46641">
    <property type="entry name" value="FMRFAMIDE RECEPTOR-RELATED"/>
    <property type="match status" value="1"/>
</dbReference>
<dbReference type="GO" id="GO:0004930">
    <property type="term" value="F:G protein-coupled receptor activity"/>
    <property type="evidence" value="ECO:0007669"/>
    <property type="project" value="InterPro"/>
</dbReference>
<dbReference type="Proteomes" id="UP000192578">
    <property type="component" value="Unassembled WGS sequence"/>
</dbReference>
<keyword evidence="3 5" id="KW-1133">Transmembrane helix</keyword>
<dbReference type="Gene3D" id="1.20.1070.10">
    <property type="entry name" value="Rhodopsin 7-helix transmembrane proteins"/>
    <property type="match status" value="1"/>
</dbReference>
<gene>
    <name evidence="7" type="ORF">BV898_16290</name>
</gene>
<feature type="transmembrane region" description="Helical" evidence="5">
    <location>
        <begin position="218"/>
        <end position="239"/>
    </location>
</feature>
<dbReference type="Pfam" id="PF00001">
    <property type="entry name" value="7tm_1"/>
    <property type="match status" value="1"/>
</dbReference>
<comment type="subcellular location">
    <subcellularLocation>
        <location evidence="1">Membrane</location>
    </subcellularLocation>
</comment>
<organism evidence="7 8">
    <name type="scientific">Hypsibius exemplaris</name>
    <name type="common">Freshwater tardigrade</name>
    <dbReference type="NCBI Taxonomy" id="2072580"/>
    <lineage>
        <taxon>Eukaryota</taxon>
        <taxon>Metazoa</taxon>
        <taxon>Ecdysozoa</taxon>
        <taxon>Tardigrada</taxon>
        <taxon>Eutardigrada</taxon>
        <taxon>Parachela</taxon>
        <taxon>Hypsibioidea</taxon>
        <taxon>Hypsibiidae</taxon>
        <taxon>Hypsibius</taxon>
    </lineage>
</organism>
<evidence type="ECO:0000256" key="3">
    <source>
        <dbReference type="ARBA" id="ARBA00022989"/>
    </source>
</evidence>
<evidence type="ECO:0000256" key="1">
    <source>
        <dbReference type="ARBA" id="ARBA00004370"/>
    </source>
</evidence>
<name>A0A9X6ND49_HYPEX</name>
<feature type="transmembrane region" description="Helical" evidence="5">
    <location>
        <begin position="46"/>
        <end position="67"/>
    </location>
</feature>
<dbReference type="AlphaFoldDB" id="A0A9X6ND49"/>
<evidence type="ECO:0000313" key="7">
    <source>
        <dbReference type="EMBL" id="OWA51827.1"/>
    </source>
</evidence>
<protein>
    <recommendedName>
        <fullName evidence="6">G-protein coupled receptors family 1 profile domain-containing protein</fullName>
    </recommendedName>
</protein>
<accession>A0A9X6ND49</accession>
<feature type="transmembrane region" description="Helical" evidence="5">
    <location>
        <begin position="326"/>
        <end position="351"/>
    </location>
</feature>
<dbReference type="PROSITE" id="PS50262">
    <property type="entry name" value="G_PROTEIN_RECEP_F1_2"/>
    <property type="match status" value="1"/>
</dbReference>
<evidence type="ECO:0000256" key="5">
    <source>
        <dbReference type="SAM" id="Phobius"/>
    </source>
</evidence>
<keyword evidence="8" id="KW-1185">Reference proteome</keyword>
<dbReference type="SUPFAM" id="SSF81321">
    <property type="entry name" value="Family A G protein-coupled receptor-like"/>
    <property type="match status" value="1"/>
</dbReference>
<comment type="caution">
    <text evidence="7">The sequence shown here is derived from an EMBL/GenBank/DDBJ whole genome shotgun (WGS) entry which is preliminary data.</text>
</comment>
<evidence type="ECO:0000256" key="4">
    <source>
        <dbReference type="ARBA" id="ARBA00023136"/>
    </source>
</evidence>
<keyword evidence="4 5" id="KW-0472">Membrane</keyword>
<proteinExistence type="predicted"/>
<feature type="transmembrane region" description="Helical" evidence="5">
    <location>
        <begin position="121"/>
        <end position="142"/>
    </location>
</feature>
<dbReference type="InterPro" id="IPR000276">
    <property type="entry name" value="GPCR_Rhodpsn"/>
</dbReference>
<feature type="transmembrane region" description="Helical" evidence="5">
    <location>
        <begin position="163"/>
        <end position="183"/>
    </location>
</feature>
<dbReference type="OrthoDB" id="10505251at2759"/>